<dbReference type="GO" id="GO:0005506">
    <property type="term" value="F:iron ion binding"/>
    <property type="evidence" value="ECO:0007669"/>
    <property type="project" value="InterPro"/>
</dbReference>
<dbReference type="GO" id="GO:0022900">
    <property type="term" value="P:electron transport chain"/>
    <property type="evidence" value="ECO:0007669"/>
    <property type="project" value="InterPro"/>
</dbReference>
<dbReference type="InterPro" id="IPR010980">
    <property type="entry name" value="Cyt_c/b562"/>
</dbReference>
<dbReference type="AlphaFoldDB" id="A0A6A8A613"/>
<evidence type="ECO:0000313" key="9">
    <source>
        <dbReference type="EMBL" id="MQY45040.1"/>
    </source>
</evidence>
<reference evidence="9 10" key="1">
    <citation type="submission" date="2019-11" db="EMBL/GenBank/DDBJ databases">
        <title>Genome analysis of Rhizobacterium cereale a novel genus and species isolated from maize roots in North Spain.</title>
        <authorList>
            <person name="Menendez E."/>
            <person name="Flores-Felix J.D."/>
            <person name="Ramirez-Bahena M.-H."/>
            <person name="Igual J.M."/>
            <person name="Garcia-Fraile P."/>
            <person name="Peix A."/>
            <person name="Velazquez E."/>
        </authorList>
    </citation>
    <scope>NUCLEOTIDE SEQUENCE [LARGE SCALE GENOMIC DNA]</scope>
    <source>
        <strain evidence="9 10">RZME27</strain>
    </source>
</reference>
<dbReference type="PIRSF" id="PIRSF000027">
    <property type="entry name" value="Cytc_c_prime"/>
    <property type="match status" value="1"/>
</dbReference>
<dbReference type="GO" id="GO:0009055">
    <property type="term" value="F:electron transfer activity"/>
    <property type="evidence" value="ECO:0007669"/>
    <property type="project" value="InterPro"/>
</dbReference>
<protein>
    <submittedName>
        <fullName evidence="9">Cytochrome C556</fullName>
    </submittedName>
</protein>
<dbReference type="Pfam" id="PF01322">
    <property type="entry name" value="Cytochrom_C_2"/>
    <property type="match status" value="1"/>
</dbReference>
<evidence type="ECO:0000256" key="8">
    <source>
        <dbReference type="SAM" id="SignalP"/>
    </source>
</evidence>
<keyword evidence="5 6" id="KW-0408">Iron</keyword>
<dbReference type="InterPro" id="IPR015984">
    <property type="entry name" value="Cyt_c_prime_subgr"/>
</dbReference>
<evidence type="ECO:0000256" key="1">
    <source>
        <dbReference type="ARBA" id="ARBA00022448"/>
    </source>
</evidence>
<evidence type="ECO:0000256" key="3">
    <source>
        <dbReference type="ARBA" id="ARBA00022723"/>
    </source>
</evidence>
<accession>A0A6A8A613</accession>
<keyword evidence="8" id="KW-0732">Signal</keyword>
<proteinExistence type="predicted"/>
<dbReference type="PROSITE" id="PS51009">
    <property type="entry name" value="CYTCII"/>
    <property type="match status" value="1"/>
</dbReference>
<keyword evidence="3 6" id="KW-0479">Metal-binding</keyword>
<feature type="chain" id="PRO_5025546976" evidence="8">
    <location>
        <begin position="23"/>
        <end position="146"/>
    </location>
</feature>
<comment type="caution">
    <text evidence="9">The sequence shown here is derived from an EMBL/GenBank/DDBJ whole genome shotgun (WGS) entry which is preliminary data.</text>
</comment>
<keyword evidence="4" id="KW-0249">Electron transport</keyword>
<dbReference type="Gene3D" id="1.20.120.10">
    <property type="entry name" value="Cytochrome c/b562"/>
    <property type="match status" value="1"/>
</dbReference>
<keyword evidence="10" id="KW-1185">Reference proteome</keyword>
<evidence type="ECO:0000313" key="10">
    <source>
        <dbReference type="Proteomes" id="UP000435138"/>
    </source>
</evidence>
<dbReference type="EMBL" id="WIXI01000022">
    <property type="protein sequence ID" value="MQY45040.1"/>
    <property type="molecule type" value="Genomic_DNA"/>
</dbReference>
<keyword evidence="2 7" id="KW-0349">Heme</keyword>
<feature type="binding site" description="covalent" evidence="7">
    <location>
        <position position="138"/>
    </location>
    <ligand>
        <name>heme c</name>
        <dbReference type="ChEBI" id="CHEBI:61717"/>
    </ligand>
</feature>
<dbReference type="GO" id="GO:0042597">
    <property type="term" value="C:periplasmic space"/>
    <property type="evidence" value="ECO:0007669"/>
    <property type="project" value="InterPro"/>
</dbReference>
<organism evidence="9 10">
    <name type="scientific">Endobacterium cereale</name>
    <dbReference type="NCBI Taxonomy" id="2663029"/>
    <lineage>
        <taxon>Bacteria</taxon>
        <taxon>Pseudomonadati</taxon>
        <taxon>Pseudomonadota</taxon>
        <taxon>Alphaproteobacteria</taxon>
        <taxon>Hyphomicrobiales</taxon>
        <taxon>Rhizobiaceae</taxon>
        <taxon>Endobacterium</taxon>
    </lineage>
</organism>
<comment type="PTM">
    <text evidence="7">Binds 1 heme group per subunit.</text>
</comment>
<feature type="binding site" description="covalent" evidence="7">
    <location>
        <position position="135"/>
    </location>
    <ligand>
        <name>heme c</name>
        <dbReference type="ChEBI" id="CHEBI:61717"/>
    </ligand>
</feature>
<dbReference type="Proteomes" id="UP000435138">
    <property type="component" value="Unassembled WGS sequence"/>
</dbReference>
<evidence type="ECO:0000256" key="2">
    <source>
        <dbReference type="ARBA" id="ARBA00022617"/>
    </source>
</evidence>
<evidence type="ECO:0000256" key="4">
    <source>
        <dbReference type="ARBA" id="ARBA00022982"/>
    </source>
</evidence>
<name>A0A6A8A613_9HYPH</name>
<feature type="binding site" description="axial binding residue" evidence="6">
    <location>
        <position position="139"/>
    </location>
    <ligand>
        <name>heme c</name>
        <dbReference type="ChEBI" id="CHEBI:61717"/>
    </ligand>
    <ligandPart>
        <name>Fe</name>
        <dbReference type="ChEBI" id="CHEBI:18248"/>
    </ligandPart>
</feature>
<gene>
    <name evidence="9" type="ORF">GAO09_03020</name>
</gene>
<dbReference type="InterPro" id="IPR002321">
    <property type="entry name" value="Cyt_c_II"/>
</dbReference>
<feature type="signal peptide" evidence="8">
    <location>
        <begin position="1"/>
        <end position="22"/>
    </location>
</feature>
<keyword evidence="1" id="KW-0813">Transport</keyword>
<dbReference type="GO" id="GO:0020037">
    <property type="term" value="F:heme binding"/>
    <property type="evidence" value="ECO:0007669"/>
    <property type="project" value="InterPro"/>
</dbReference>
<dbReference type="SUPFAM" id="SSF47175">
    <property type="entry name" value="Cytochromes"/>
    <property type="match status" value="1"/>
</dbReference>
<evidence type="ECO:0000256" key="6">
    <source>
        <dbReference type="PIRSR" id="PIRSR000027-1"/>
    </source>
</evidence>
<evidence type="ECO:0000256" key="5">
    <source>
        <dbReference type="ARBA" id="ARBA00023004"/>
    </source>
</evidence>
<dbReference type="InterPro" id="IPR012127">
    <property type="entry name" value="Cyt_c_prime"/>
</dbReference>
<dbReference type="RefSeq" id="WP_153352545.1">
    <property type="nucleotide sequence ID" value="NZ_JAYKOO010000002.1"/>
</dbReference>
<evidence type="ECO:0000256" key="7">
    <source>
        <dbReference type="PIRSR" id="PIRSR000027-2"/>
    </source>
</evidence>
<sequence length="146" mass="15117">MYIKTLAATAVALCLGFGSAFAAEPQVERQAGMKAIGASMGALAAIAKEQKPFDAEAVKTALTTISASAKAFPDQFPVGSETGHDTEASPKIWENPSDFRAKALKLGADADAVLAAAPTDVAGVMNAMQTLGAECGQCHQTYRLKR</sequence>
<dbReference type="PRINTS" id="PR00608">
    <property type="entry name" value="CYTCHROMECII"/>
</dbReference>